<dbReference type="Proteomes" id="UP001583186">
    <property type="component" value="Unassembled WGS sequence"/>
</dbReference>
<feature type="region of interest" description="Disordered" evidence="1">
    <location>
        <begin position="71"/>
        <end position="123"/>
    </location>
</feature>
<organism evidence="2 3">
    <name type="scientific">Sporothrix stenoceras</name>
    <dbReference type="NCBI Taxonomy" id="5173"/>
    <lineage>
        <taxon>Eukaryota</taxon>
        <taxon>Fungi</taxon>
        <taxon>Dikarya</taxon>
        <taxon>Ascomycota</taxon>
        <taxon>Pezizomycotina</taxon>
        <taxon>Sordariomycetes</taxon>
        <taxon>Sordariomycetidae</taxon>
        <taxon>Ophiostomatales</taxon>
        <taxon>Ophiostomataceae</taxon>
        <taxon>Sporothrix</taxon>
    </lineage>
</organism>
<feature type="compositionally biased region" description="Polar residues" evidence="1">
    <location>
        <begin position="100"/>
        <end position="113"/>
    </location>
</feature>
<evidence type="ECO:0000256" key="1">
    <source>
        <dbReference type="SAM" id="MobiDB-lite"/>
    </source>
</evidence>
<gene>
    <name evidence="2" type="ORF">Sste5346_002498</name>
</gene>
<sequence>MAAIDTPVQVDYRPTSSHGTVARTITKPLSRTDAEARAVAYAKSAAVIAAGIAASESAAASKATTAPVSATVSSASSPVPVSVPVSTVGTPASTSGSATQKPASKNEAPTASSGPKPDVYRRPFFGRRREGSYGKQANHHGVVFPYGFEPEMPDPHTKPVDFARWMDMALSDMLAKKDSLIPKKAAELFDDKMGPDKYTNFGLRPVMKFINLTRAGNVESLIMTICGIEAERPW</sequence>
<dbReference type="EMBL" id="JAWCUI010000010">
    <property type="protein sequence ID" value="KAL1900188.1"/>
    <property type="molecule type" value="Genomic_DNA"/>
</dbReference>
<reference evidence="2 3" key="1">
    <citation type="journal article" date="2024" name="IMA Fungus">
        <title>IMA Genome - F19 : A genome assembly and annotation guide to empower mycologists, including annotated draft genome sequences of Ceratocystis pirilliformis, Diaporthe australafricana, Fusarium ophioides, Paecilomyces lecythidis, and Sporothrix stenoceras.</title>
        <authorList>
            <person name="Aylward J."/>
            <person name="Wilson A.M."/>
            <person name="Visagie C.M."/>
            <person name="Spraker J."/>
            <person name="Barnes I."/>
            <person name="Buitendag C."/>
            <person name="Ceriani C."/>
            <person name="Del Mar Angel L."/>
            <person name="du Plessis D."/>
            <person name="Fuchs T."/>
            <person name="Gasser K."/>
            <person name="Kramer D."/>
            <person name="Li W."/>
            <person name="Munsamy K."/>
            <person name="Piso A."/>
            <person name="Price J.L."/>
            <person name="Sonnekus B."/>
            <person name="Thomas C."/>
            <person name="van der Nest A."/>
            <person name="van Dijk A."/>
            <person name="van Heerden A."/>
            <person name="van Vuuren N."/>
            <person name="Yilmaz N."/>
            <person name="Duong T.A."/>
            <person name="van der Merwe N.A."/>
            <person name="Wingfield M.J."/>
            <person name="Wingfield B.D."/>
        </authorList>
    </citation>
    <scope>NUCLEOTIDE SEQUENCE [LARGE SCALE GENOMIC DNA]</scope>
    <source>
        <strain evidence="2 3">CMW 5346</strain>
    </source>
</reference>
<protein>
    <submittedName>
        <fullName evidence="2">Uncharacterized protein</fullName>
    </submittedName>
</protein>
<evidence type="ECO:0000313" key="2">
    <source>
        <dbReference type="EMBL" id="KAL1900188.1"/>
    </source>
</evidence>
<evidence type="ECO:0000313" key="3">
    <source>
        <dbReference type="Proteomes" id="UP001583186"/>
    </source>
</evidence>
<accession>A0ABR3ZHK4</accession>
<comment type="caution">
    <text evidence="2">The sequence shown here is derived from an EMBL/GenBank/DDBJ whole genome shotgun (WGS) entry which is preliminary data.</text>
</comment>
<keyword evidence="3" id="KW-1185">Reference proteome</keyword>
<feature type="compositionally biased region" description="Low complexity" evidence="1">
    <location>
        <begin position="71"/>
        <end position="99"/>
    </location>
</feature>
<proteinExistence type="predicted"/>
<name>A0ABR3ZHK4_9PEZI</name>